<proteinExistence type="predicted"/>
<protein>
    <submittedName>
        <fullName evidence="1">Uncharacterized protein</fullName>
    </submittedName>
</protein>
<accession>A0A937X5Y7</accession>
<name>A0A937X5Y7_9BACT</name>
<dbReference type="AlphaFoldDB" id="A0A937X5Y7"/>
<sequence>ARIEGTVDVFNVFNAASVLNQVMVLGPAFRRPTQILEGRMVKFGAKLEF</sequence>
<dbReference type="Proteomes" id="UP000703893">
    <property type="component" value="Unassembled WGS sequence"/>
</dbReference>
<evidence type="ECO:0000313" key="2">
    <source>
        <dbReference type="Proteomes" id="UP000703893"/>
    </source>
</evidence>
<comment type="caution">
    <text evidence="1">The sequence shown here is derived from an EMBL/GenBank/DDBJ whole genome shotgun (WGS) entry which is preliminary data.</text>
</comment>
<feature type="non-terminal residue" evidence="1">
    <location>
        <position position="1"/>
    </location>
</feature>
<dbReference type="EMBL" id="VGJX01001014">
    <property type="protein sequence ID" value="MBM3276413.1"/>
    <property type="molecule type" value="Genomic_DNA"/>
</dbReference>
<reference evidence="1 2" key="1">
    <citation type="submission" date="2019-03" db="EMBL/GenBank/DDBJ databases">
        <title>Lake Tanganyika Metagenome-Assembled Genomes (MAGs).</title>
        <authorList>
            <person name="Tran P."/>
        </authorList>
    </citation>
    <scope>NUCLEOTIDE SEQUENCE [LARGE SCALE GENOMIC DNA]</scope>
    <source>
        <strain evidence="1">K_DeepCast_65m_m2_236</strain>
    </source>
</reference>
<organism evidence="1 2">
    <name type="scientific">Candidatus Tanganyikabacteria bacterium</name>
    <dbReference type="NCBI Taxonomy" id="2961651"/>
    <lineage>
        <taxon>Bacteria</taxon>
        <taxon>Bacillati</taxon>
        <taxon>Candidatus Sericytochromatia</taxon>
        <taxon>Candidatus Tanganyikabacteria</taxon>
    </lineage>
</organism>
<evidence type="ECO:0000313" key="1">
    <source>
        <dbReference type="EMBL" id="MBM3276413.1"/>
    </source>
</evidence>
<gene>
    <name evidence="1" type="ORF">FJZ00_14760</name>
</gene>